<dbReference type="PANTHER" id="PTHR33392:SF6">
    <property type="entry name" value="POLYISOPRENYL-TEICHOIC ACID--PEPTIDOGLYCAN TEICHOIC ACID TRANSFERASE TAGU"/>
    <property type="match status" value="1"/>
</dbReference>
<reference evidence="5 6" key="1">
    <citation type="submission" date="2019-01" db="EMBL/GenBank/DDBJ databases">
        <title>Sequencing the genomes of 1000 actinobacteria strains.</title>
        <authorList>
            <person name="Klenk H.-P."/>
        </authorList>
    </citation>
    <scope>NUCLEOTIDE SEQUENCE [LARGE SCALE GENOMIC DNA]</scope>
    <source>
        <strain evidence="5 6">DSM 43925</strain>
    </source>
</reference>
<feature type="domain" description="Cell envelope-related transcriptional attenuator" evidence="4">
    <location>
        <begin position="167"/>
        <end position="341"/>
    </location>
</feature>
<evidence type="ECO:0000313" key="5">
    <source>
        <dbReference type="EMBL" id="RVX45903.1"/>
    </source>
</evidence>
<comment type="caution">
    <text evidence="5">The sequence shown here is derived from an EMBL/GenBank/DDBJ whole genome shotgun (WGS) entry which is preliminary data.</text>
</comment>
<feature type="transmembrane region" description="Helical" evidence="3">
    <location>
        <begin position="26"/>
        <end position="46"/>
    </location>
</feature>
<proteinExistence type="inferred from homology"/>
<dbReference type="Proteomes" id="UP000284824">
    <property type="component" value="Unassembled WGS sequence"/>
</dbReference>
<dbReference type="Gene3D" id="3.40.630.190">
    <property type="entry name" value="LCP protein"/>
    <property type="match status" value="1"/>
</dbReference>
<comment type="similarity">
    <text evidence="1">Belongs to the LytR/CpsA/Psr (LCP) family.</text>
</comment>
<dbReference type="InterPro" id="IPR004474">
    <property type="entry name" value="LytR_CpsA_psr"/>
</dbReference>
<feature type="transmembrane region" description="Helical" evidence="3">
    <location>
        <begin position="95"/>
        <end position="114"/>
    </location>
</feature>
<dbReference type="PANTHER" id="PTHR33392">
    <property type="entry name" value="POLYISOPRENYL-TEICHOIC ACID--PEPTIDOGLYCAN TEICHOIC ACID TRANSFERASE TAGU"/>
    <property type="match status" value="1"/>
</dbReference>
<accession>A0A438MJS9</accession>
<evidence type="ECO:0000313" key="6">
    <source>
        <dbReference type="Proteomes" id="UP000284824"/>
    </source>
</evidence>
<keyword evidence="3" id="KW-0812">Transmembrane</keyword>
<organism evidence="5 6">
    <name type="scientific">Nonomuraea polychroma</name>
    <dbReference type="NCBI Taxonomy" id="46176"/>
    <lineage>
        <taxon>Bacteria</taxon>
        <taxon>Bacillati</taxon>
        <taxon>Actinomycetota</taxon>
        <taxon>Actinomycetes</taxon>
        <taxon>Streptosporangiales</taxon>
        <taxon>Streptosporangiaceae</taxon>
        <taxon>Nonomuraea</taxon>
    </lineage>
</organism>
<protein>
    <submittedName>
        <fullName evidence="5">LytR family transcriptional attenuator</fullName>
    </submittedName>
</protein>
<evidence type="ECO:0000256" key="2">
    <source>
        <dbReference type="SAM" id="MobiDB-lite"/>
    </source>
</evidence>
<feature type="transmembrane region" description="Helical" evidence="3">
    <location>
        <begin position="58"/>
        <end position="83"/>
    </location>
</feature>
<dbReference type="Pfam" id="PF03816">
    <property type="entry name" value="LytR_cpsA_psr"/>
    <property type="match status" value="1"/>
</dbReference>
<dbReference type="InterPro" id="IPR050922">
    <property type="entry name" value="LytR/CpsA/Psr_CW_biosynth"/>
</dbReference>
<keyword evidence="3" id="KW-1133">Transmembrane helix</keyword>
<sequence length="445" mass="48389">MALTLASAMLWGVAHLAAERRKTGLALMAAHVLLLAGILTVFTAFSTNLLSLAVQPHWLAWLTAVLVAMALAWTGVIVWSFLLVRPPRPDTIGRFLTTALTIALCALVLAPTVYATRVAYLSRDVVTSLFSPTGNSPVVADDPWNGAERVNFLLLGADSAPSRPGVRTDSMTVASVDVETGATTLFGLPRNLQRVRMPAGPARNRFPWGFTGSDSQTPGLLNEIYQYAEDNPDIVPHVGRGKRGPALIKETIGNILGIPVDYYAMIDMKGFAEIVDAMGGVQVTIKEPIVYGRYREGLIPAGTRKLSGEQALWYGRSRTDSDDYVRMGRQKCLLNAVAKQADPITVLNSFERLAAATKRAISTDIPQDLLPAIVDLAQKVKAAKIRSLNFVPPLINTAYPDWSFIRRKVSETLDDRRSTKAATAARTPSPERQTDDPVNLDAICR</sequence>
<evidence type="ECO:0000256" key="1">
    <source>
        <dbReference type="ARBA" id="ARBA00006068"/>
    </source>
</evidence>
<evidence type="ECO:0000259" key="4">
    <source>
        <dbReference type="Pfam" id="PF03816"/>
    </source>
</evidence>
<gene>
    <name evidence="5" type="ORF">EDD27_8729</name>
</gene>
<dbReference type="EMBL" id="SAUN01000001">
    <property type="protein sequence ID" value="RVX45903.1"/>
    <property type="molecule type" value="Genomic_DNA"/>
</dbReference>
<dbReference type="AlphaFoldDB" id="A0A438MJS9"/>
<feature type="region of interest" description="Disordered" evidence="2">
    <location>
        <begin position="415"/>
        <end position="445"/>
    </location>
</feature>
<evidence type="ECO:0000256" key="3">
    <source>
        <dbReference type="SAM" id="Phobius"/>
    </source>
</evidence>
<name>A0A438MJS9_9ACTN</name>
<keyword evidence="3" id="KW-0472">Membrane</keyword>
<keyword evidence="6" id="KW-1185">Reference proteome</keyword>
<dbReference type="NCBIfam" id="TIGR00350">
    <property type="entry name" value="lytR_cpsA_psr"/>
    <property type="match status" value="1"/>
</dbReference>